<feature type="chain" id="PRO_5002265343" evidence="2">
    <location>
        <begin position="28"/>
        <end position="226"/>
    </location>
</feature>
<dbReference type="EMBL" id="KE346360">
    <property type="protein sequence ID" value="KJE89036.1"/>
    <property type="molecule type" value="Genomic_DNA"/>
</dbReference>
<gene>
    <name evidence="3" type="ORF">CAOG_000595</name>
</gene>
<keyword evidence="1" id="KW-1133">Transmembrane helix</keyword>
<feature type="transmembrane region" description="Helical" evidence="1">
    <location>
        <begin position="203"/>
        <end position="225"/>
    </location>
</feature>
<evidence type="ECO:0000313" key="3">
    <source>
        <dbReference type="EMBL" id="KJE89036.1"/>
    </source>
</evidence>
<evidence type="ECO:0000256" key="2">
    <source>
        <dbReference type="SAM" id="SignalP"/>
    </source>
</evidence>
<dbReference type="AlphaFoldDB" id="A0A0D2U1F7"/>
<dbReference type="RefSeq" id="XP_004365466.1">
    <property type="nucleotide sequence ID" value="XM_004365409.1"/>
</dbReference>
<evidence type="ECO:0000313" key="4">
    <source>
        <dbReference type="Proteomes" id="UP000008743"/>
    </source>
</evidence>
<feature type="signal peptide" evidence="2">
    <location>
        <begin position="1"/>
        <end position="27"/>
    </location>
</feature>
<dbReference type="Proteomes" id="UP000008743">
    <property type="component" value="Unassembled WGS sequence"/>
</dbReference>
<keyword evidence="2" id="KW-0732">Signal</keyword>
<reference evidence="4" key="1">
    <citation type="submission" date="2011-02" db="EMBL/GenBank/DDBJ databases">
        <title>The Genome Sequence of Capsaspora owczarzaki ATCC 30864.</title>
        <authorList>
            <person name="Russ C."/>
            <person name="Cuomo C."/>
            <person name="Burger G."/>
            <person name="Gray M.W."/>
            <person name="Holland P.W.H."/>
            <person name="King N."/>
            <person name="Lang F.B.F."/>
            <person name="Roger A.J."/>
            <person name="Ruiz-Trillo I."/>
            <person name="Young S.K."/>
            <person name="Zeng Q."/>
            <person name="Gargeya S."/>
            <person name="Alvarado L."/>
            <person name="Berlin A."/>
            <person name="Chapman S.B."/>
            <person name="Chen Z."/>
            <person name="Freedman E."/>
            <person name="Gellesch M."/>
            <person name="Goldberg J."/>
            <person name="Griggs A."/>
            <person name="Gujja S."/>
            <person name="Heilman E."/>
            <person name="Heiman D."/>
            <person name="Howarth C."/>
            <person name="Mehta T."/>
            <person name="Neiman D."/>
            <person name="Pearson M."/>
            <person name="Roberts A."/>
            <person name="Saif S."/>
            <person name="Shea T."/>
            <person name="Shenoy N."/>
            <person name="Sisk P."/>
            <person name="Stolte C."/>
            <person name="Sykes S."/>
            <person name="White J."/>
            <person name="Yandava C."/>
            <person name="Haas B."/>
            <person name="Nusbaum C."/>
            <person name="Birren B."/>
        </authorList>
    </citation>
    <scope>NUCLEOTIDE SEQUENCE</scope>
    <source>
        <strain evidence="4">ATCC 30864</strain>
    </source>
</reference>
<keyword evidence="4" id="KW-1185">Reference proteome</keyword>
<accession>A0A0D2U1F7</accession>
<dbReference type="InParanoid" id="A0A0D2U1F7"/>
<name>A0A0D2U1F7_CAPO3</name>
<keyword evidence="1" id="KW-0812">Transmembrane</keyword>
<sequence length="226" mass="23179">MAIARSVAFMPVCMVLALVALSQPAFAVNAAFGVFTEDQCESFIPFAATNYVASGACTFSALINTYYRIVVISDTQVTYSIGCDSACGTCASTTTGAPGTCIYSSTNGDKWITAHPLKETTITATLGTACNATSATTLQSGACVATPTGYARLMDIGNGQIWYSMDCMPNCLECQTIGVSGSGGACDDFGSDVHGSFHINASAALTVSMSVIGMAMALMSAFALLG</sequence>
<keyword evidence="1" id="KW-0472">Membrane</keyword>
<organism evidence="3 4">
    <name type="scientific">Capsaspora owczarzaki (strain ATCC 30864)</name>
    <dbReference type="NCBI Taxonomy" id="595528"/>
    <lineage>
        <taxon>Eukaryota</taxon>
        <taxon>Filasterea</taxon>
        <taxon>Capsaspora</taxon>
    </lineage>
</organism>
<dbReference type="PhylomeDB" id="A0A0D2U1F7"/>
<protein>
    <submittedName>
        <fullName evidence="3">Uncharacterized protein</fullName>
    </submittedName>
</protein>
<evidence type="ECO:0000256" key="1">
    <source>
        <dbReference type="SAM" id="Phobius"/>
    </source>
</evidence>
<proteinExistence type="predicted"/>